<sequence length="322" mass="36071">MKTISALFSTLLFVAVWDLFTRTSQQADAIAAKSMSPAVSGNQRRTEPVEKKRERLLEGGLCPSYSTDNDKYKWTTDEGRCVYEYWKKHYAPSSPSGFQGTVLEMGVVQGSSKLGEAHSHAIQYELGWDTILVEANPEMEPFIRENRPGATLHMTPICSKPTTLHFRITDMVGLNGFAEFHDEEVFQTKLKSRNGKIVKTIPMQCQPMAPLLKDVPVIDTYFLDVEGAELMVLESIDFSDTCIQIFNIEDGDPSSSGVGTFLTKKGFKHVGWNTEQYNHVWVNSKTCRPSHSAYPFTWMVSFGFLAGLVVYAGYLAKTHPGK</sequence>
<evidence type="ECO:0000256" key="1">
    <source>
        <dbReference type="SAM" id="Phobius"/>
    </source>
</evidence>
<gene>
    <name evidence="4" type="ORF">SEMRO_669_G184450.1</name>
</gene>
<dbReference type="PANTHER" id="PTHR34009:SF2">
    <property type="entry name" value="PROTEIN STAR"/>
    <property type="match status" value="1"/>
</dbReference>
<evidence type="ECO:0000313" key="5">
    <source>
        <dbReference type="Proteomes" id="UP001153069"/>
    </source>
</evidence>
<evidence type="ECO:0000256" key="2">
    <source>
        <dbReference type="SAM" id="SignalP"/>
    </source>
</evidence>
<dbReference type="Proteomes" id="UP001153069">
    <property type="component" value="Unassembled WGS sequence"/>
</dbReference>
<keyword evidence="5" id="KW-1185">Reference proteome</keyword>
<evidence type="ECO:0000313" key="4">
    <source>
        <dbReference type="EMBL" id="CAB9514692.1"/>
    </source>
</evidence>
<keyword evidence="1" id="KW-0472">Membrane</keyword>
<name>A0A9N8HJ52_9STRA</name>
<dbReference type="GO" id="GO:0016197">
    <property type="term" value="P:endosomal transport"/>
    <property type="evidence" value="ECO:0007669"/>
    <property type="project" value="TreeGrafter"/>
</dbReference>
<dbReference type="InterPro" id="IPR053202">
    <property type="entry name" value="EGF_Rcpt_Signaling_Reg"/>
</dbReference>
<protein>
    <recommendedName>
        <fullName evidence="3">Methyltransferase FkbM domain-containing protein</fullName>
    </recommendedName>
</protein>
<dbReference type="GO" id="GO:0005794">
    <property type="term" value="C:Golgi apparatus"/>
    <property type="evidence" value="ECO:0007669"/>
    <property type="project" value="TreeGrafter"/>
</dbReference>
<comment type="caution">
    <text evidence="4">The sequence shown here is derived from an EMBL/GenBank/DDBJ whole genome shotgun (WGS) entry which is preliminary data.</text>
</comment>
<dbReference type="PANTHER" id="PTHR34009">
    <property type="entry name" value="PROTEIN STAR"/>
    <property type="match status" value="1"/>
</dbReference>
<feature type="chain" id="PRO_5040135028" description="Methyltransferase FkbM domain-containing protein" evidence="2">
    <location>
        <begin position="27"/>
        <end position="322"/>
    </location>
</feature>
<dbReference type="GO" id="GO:0031902">
    <property type="term" value="C:late endosome membrane"/>
    <property type="evidence" value="ECO:0007669"/>
    <property type="project" value="TreeGrafter"/>
</dbReference>
<reference evidence="4" key="1">
    <citation type="submission" date="2020-06" db="EMBL/GenBank/DDBJ databases">
        <authorList>
            <consortium name="Plant Systems Biology data submission"/>
        </authorList>
    </citation>
    <scope>NUCLEOTIDE SEQUENCE</scope>
    <source>
        <strain evidence="4">D6</strain>
    </source>
</reference>
<feature type="signal peptide" evidence="2">
    <location>
        <begin position="1"/>
        <end position="26"/>
    </location>
</feature>
<keyword evidence="1" id="KW-0812">Transmembrane</keyword>
<dbReference type="GO" id="GO:0006888">
    <property type="term" value="P:endoplasmic reticulum to Golgi vesicle-mediated transport"/>
    <property type="evidence" value="ECO:0007669"/>
    <property type="project" value="TreeGrafter"/>
</dbReference>
<accession>A0A9N8HJ52</accession>
<dbReference type="GO" id="GO:0005789">
    <property type="term" value="C:endoplasmic reticulum membrane"/>
    <property type="evidence" value="ECO:0007669"/>
    <property type="project" value="TreeGrafter"/>
</dbReference>
<feature type="domain" description="Methyltransferase FkbM" evidence="3">
    <location>
        <begin position="125"/>
        <end position="251"/>
    </location>
</feature>
<evidence type="ECO:0000259" key="3">
    <source>
        <dbReference type="Pfam" id="PF05050"/>
    </source>
</evidence>
<keyword evidence="2" id="KW-0732">Signal</keyword>
<dbReference type="GO" id="GO:0005886">
    <property type="term" value="C:plasma membrane"/>
    <property type="evidence" value="ECO:0007669"/>
    <property type="project" value="TreeGrafter"/>
</dbReference>
<dbReference type="Pfam" id="PF05050">
    <property type="entry name" value="Methyltransf_21"/>
    <property type="match status" value="1"/>
</dbReference>
<keyword evidence="1" id="KW-1133">Transmembrane helix</keyword>
<dbReference type="InterPro" id="IPR006342">
    <property type="entry name" value="FkbM_mtfrase"/>
</dbReference>
<proteinExistence type="predicted"/>
<organism evidence="4 5">
    <name type="scientific">Seminavis robusta</name>
    <dbReference type="NCBI Taxonomy" id="568900"/>
    <lineage>
        <taxon>Eukaryota</taxon>
        <taxon>Sar</taxon>
        <taxon>Stramenopiles</taxon>
        <taxon>Ochrophyta</taxon>
        <taxon>Bacillariophyta</taxon>
        <taxon>Bacillariophyceae</taxon>
        <taxon>Bacillariophycidae</taxon>
        <taxon>Naviculales</taxon>
        <taxon>Naviculaceae</taxon>
        <taxon>Seminavis</taxon>
    </lineage>
</organism>
<dbReference type="AlphaFoldDB" id="A0A9N8HJ52"/>
<feature type="transmembrane region" description="Helical" evidence="1">
    <location>
        <begin position="296"/>
        <end position="316"/>
    </location>
</feature>
<dbReference type="EMBL" id="CAICTM010000668">
    <property type="protein sequence ID" value="CAB9514692.1"/>
    <property type="molecule type" value="Genomic_DNA"/>
</dbReference>